<organism evidence="1 2">
    <name type="scientific">Aphidius gifuensis</name>
    <name type="common">Parasitoid wasp</name>
    <dbReference type="NCBI Taxonomy" id="684658"/>
    <lineage>
        <taxon>Eukaryota</taxon>
        <taxon>Metazoa</taxon>
        <taxon>Ecdysozoa</taxon>
        <taxon>Arthropoda</taxon>
        <taxon>Hexapoda</taxon>
        <taxon>Insecta</taxon>
        <taxon>Pterygota</taxon>
        <taxon>Neoptera</taxon>
        <taxon>Endopterygota</taxon>
        <taxon>Hymenoptera</taxon>
        <taxon>Apocrita</taxon>
        <taxon>Ichneumonoidea</taxon>
        <taxon>Braconidae</taxon>
        <taxon>Aphidiinae</taxon>
        <taxon>Aphidius</taxon>
    </lineage>
</organism>
<comment type="caution">
    <text evidence="1">The sequence shown here is derived from an EMBL/GenBank/DDBJ whole genome shotgun (WGS) entry which is preliminary data.</text>
</comment>
<gene>
    <name evidence="1" type="ORF">HCN44_008031</name>
</gene>
<dbReference type="Pfam" id="PF13516">
    <property type="entry name" value="LRR_6"/>
    <property type="match status" value="1"/>
</dbReference>
<proteinExistence type="predicted"/>
<dbReference type="Proteomes" id="UP000639338">
    <property type="component" value="Unassembled WGS sequence"/>
</dbReference>
<evidence type="ECO:0000313" key="1">
    <source>
        <dbReference type="EMBL" id="KAF7989357.1"/>
    </source>
</evidence>
<keyword evidence="2" id="KW-1185">Reference proteome</keyword>
<dbReference type="InterPro" id="IPR032675">
    <property type="entry name" value="LRR_dom_sf"/>
</dbReference>
<reference evidence="1 2" key="1">
    <citation type="submission" date="2020-08" db="EMBL/GenBank/DDBJ databases">
        <title>Aphidius gifuensis genome sequencing and assembly.</title>
        <authorList>
            <person name="Du Z."/>
        </authorList>
    </citation>
    <scope>NUCLEOTIDE SEQUENCE [LARGE SCALE GENOMIC DNA]</scope>
    <source>
        <strain evidence="1">YNYX2018</strain>
        <tissue evidence="1">Adults</tissue>
    </source>
</reference>
<dbReference type="SUPFAM" id="SSF52047">
    <property type="entry name" value="RNI-like"/>
    <property type="match status" value="1"/>
</dbReference>
<dbReference type="Pfam" id="PF00560">
    <property type="entry name" value="LRR_1"/>
    <property type="match status" value="1"/>
</dbReference>
<dbReference type="EMBL" id="JACMRX010000005">
    <property type="protein sequence ID" value="KAF7989357.1"/>
    <property type="molecule type" value="Genomic_DNA"/>
</dbReference>
<protein>
    <submittedName>
        <fullName evidence="1">Uncharacterized protein</fullName>
    </submittedName>
</protein>
<sequence length="100" mass="11410">MLRSGIHIIRYLTLVNLSSLQELYLQCCDIDYNGLFIPLSMRVLDLSYNPLGRESQNKLVDLITPLRNLQTLNCKIDKFSVHAIICSILNLDLSNNTIDT</sequence>
<dbReference type="OrthoDB" id="273147at2759"/>
<accession>A0A835CMK5</accession>
<name>A0A835CMK5_APHGI</name>
<dbReference type="Gene3D" id="3.80.10.10">
    <property type="entry name" value="Ribonuclease Inhibitor"/>
    <property type="match status" value="1"/>
</dbReference>
<evidence type="ECO:0000313" key="2">
    <source>
        <dbReference type="Proteomes" id="UP000639338"/>
    </source>
</evidence>
<dbReference type="InterPro" id="IPR001611">
    <property type="entry name" value="Leu-rich_rpt"/>
</dbReference>
<dbReference type="AlphaFoldDB" id="A0A835CMK5"/>